<dbReference type="PANTHER" id="PTHR33695:SF1">
    <property type="entry name" value="LIPOPROTEIN SIGNAL PEPTIDASE"/>
    <property type="match status" value="1"/>
</dbReference>
<keyword evidence="8 9" id="KW-0472">Membrane</keyword>
<protein>
    <recommendedName>
        <fullName evidence="9">Lipoprotein signal peptidase</fullName>
        <ecNumber evidence="9">3.4.23.36</ecNumber>
    </recommendedName>
    <alternativeName>
        <fullName evidence="9">Prolipoprotein signal peptidase</fullName>
    </alternativeName>
    <alternativeName>
        <fullName evidence="9">Signal peptidase II</fullName>
        <shortName evidence="9">SPase II</shortName>
    </alternativeName>
</protein>
<dbReference type="Pfam" id="PF01252">
    <property type="entry name" value="Peptidase_A8"/>
    <property type="match status" value="1"/>
</dbReference>
<dbReference type="KEGG" id="agm:DCE93_13250"/>
<evidence type="ECO:0000256" key="7">
    <source>
        <dbReference type="ARBA" id="ARBA00022989"/>
    </source>
</evidence>
<proteinExistence type="inferred from homology"/>
<feature type="transmembrane region" description="Helical" evidence="9">
    <location>
        <begin position="92"/>
        <end position="112"/>
    </location>
</feature>
<evidence type="ECO:0000313" key="13">
    <source>
        <dbReference type="Proteomes" id="UP000244729"/>
    </source>
</evidence>
<dbReference type="UniPathway" id="UPA00665"/>
<organism evidence="12 13">
    <name type="scientific">Agromyces badenianii</name>
    <dbReference type="NCBI Taxonomy" id="2080742"/>
    <lineage>
        <taxon>Bacteria</taxon>
        <taxon>Bacillati</taxon>
        <taxon>Actinomycetota</taxon>
        <taxon>Actinomycetes</taxon>
        <taxon>Micrococcales</taxon>
        <taxon>Microbacteriaceae</taxon>
        <taxon>Agromyces</taxon>
    </lineage>
</organism>
<comment type="function">
    <text evidence="9">This protein specifically catalyzes the removal of signal peptides from prolipoproteins.</text>
</comment>
<evidence type="ECO:0000256" key="10">
    <source>
        <dbReference type="RuleBase" id="RU004181"/>
    </source>
</evidence>
<dbReference type="HAMAP" id="MF_00161">
    <property type="entry name" value="LspA"/>
    <property type="match status" value="1"/>
</dbReference>
<dbReference type="PRINTS" id="PR00781">
    <property type="entry name" value="LIPOSIGPTASE"/>
</dbReference>
<sequence length="193" mass="20010">MVRVSSDTSDAPEPAGSEGARSSAGPRPAAGGHRLFWWVLGIAALVVLVDQGSKWWAETELGDGGTVPVIGELIRFVLVYNPGAAFSIGAEYTWVFAILAGVGAIALAWFACRVGSVGWTIALGLLLGGAITHLGDRLFREPGFGRGHVVDFIGYGDLFIGNVADIAIFAGAVMILVLTLMGIAPKGGRTSEA</sequence>
<comment type="catalytic activity">
    <reaction evidence="9">
        <text>Release of signal peptides from bacterial membrane prolipoproteins. Hydrolyzes -Xaa-Yaa-Zaa-|-(S,diacylglyceryl)Cys-, in which Xaa is hydrophobic (preferably Leu), and Yaa (Ala or Ser) and Zaa (Gly or Ala) have small, neutral side chains.</text>
        <dbReference type="EC" id="3.4.23.36"/>
    </reaction>
</comment>
<dbReference type="GO" id="GO:0005886">
    <property type="term" value="C:plasma membrane"/>
    <property type="evidence" value="ECO:0007669"/>
    <property type="project" value="UniProtKB-SubCell"/>
</dbReference>
<keyword evidence="6 9" id="KW-0378">Hydrolase</keyword>
<feature type="transmembrane region" description="Helical" evidence="9">
    <location>
        <begin position="159"/>
        <end position="184"/>
    </location>
</feature>
<feature type="region of interest" description="Disordered" evidence="11">
    <location>
        <begin position="1"/>
        <end position="27"/>
    </location>
</feature>
<evidence type="ECO:0000256" key="2">
    <source>
        <dbReference type="ARBA" id="ARBA00022475"/>
    </source>
</evidence>
<evidence type="ECO:0000256" key="9">
    <source>
        <dbReference type="HAMAP-Rule" id="MF_00161"/>
    </source>
</evidence>
<comment type="pathway">
    <text evidence="9">Protein modification; lipoprotein biosynthesis (signal peptide cleavage).</text>
</comment>
<accession>A0A2S0WZ73</accession>
<reference evidence="12 13" key="1">
    <citation type="submission" date="2018-04" db="EMBL/GenBank/DDBJ databases">
        <authorList>
            <person name="Li J."/>
        </authorList>
    </citation>
    <scope>NUCLEOTIDE SEQUENCE [LARGE SCALE GENOMIC DNA]</scope>
    <source>
        <strain evidence="13">30A</strain>
    </source>
</reference>
<dbReference type="InterPro" id="IPR001872">
    <property type="entry name" value="Peptidase_A8"/>
</dbReference>
<keyword evidence="3 9" id="KW-0645">Protease</keyword>
<dbReference type="EC" id="3.4.23.36" evidence="9"/>
<dbReference type="EMBL" id="CP028913">
    <property type="protein sequence ID" value="AWB96494.1"/>
    <property type="molecule type" value="Genomic_DNA"/>
</dbReference>
<evidence type="ECO:0000256" key="3">
    <source>
        <dbReference type="ARBA" id="ARBA00022670"/>
    </source>
</evidence>
<dbReference type="OrthoDB" id="4308908at2"/>
<comment type="subcellular location">
    <subcellularLocation>
        <location evidence="9">Cell membrane</location>
        <topology evidence="9">Multi-pass membrane protein</topology>
    </subcellularLocation>
</comment>
<dbReference type="GO" id="GO:0004190">
    <property type="term" value="F:aspartic-type endopeptidase activity"/>
    <property type="evidence" value="ECO:0007669"/>
    <property type="project" value="UniProtKB-UniRule"/>
</dbReference>
<dbReference type="AlphaFoldDB" id="A0A2S0WZ73"/>
<evidence type="ECO:0000256" key="11">
    <source>
        <dbReference type="SAM" id="MobiDB-lite"/>
    </source>
</evidence>
<keyword evidence="4 9" id="KW-0812">Transmembrane</keyword>
<gene>
    <name evidence="9" type="primary">lspA</name>
    <name evidence="12" type="ORF">DCE93_13250</name>
</gene>
<name>A0A2S0WZ73_9MICO</name>
<evidence type="ECO:0000256" key="8">
    <source>
        <dbReference type="ARBA" id="ARBA00023136"/>
    </source>
</evidence>
<feature type="active site" evidence="9">
    <location>
        <position position="165"/>
    </location>
</feature>
<keyword evidence="13" id="KW-1185">Reference proteome</keyword>
<evidence type="ECO:0000256" key="5">
    <source>
        <dbReference type="ARBA" id="ARBA00022750"/>
    </source>
</evidence>
<dbReference type="GO" id="GO:0006508">
    <property type="term" value="P:proteolysis"/>
    <property type="evidence" value="ECO:0007669"/>
    <property type="project" value="UniProtKB-KW"/>
</dbReference>
<comment type="similarity">
    <text evidence="1 9 10">Belongs to the peptidase A8 family.</text>
</comment>
<keyword evidence="5 9" id="KW-0064">Aspartyl protease</keyword>
<feature type="transmembrane region" description="Helical" evidence="9">
    <location>
        <begin position="119"/>
        <end position="139"/>
    </location>
</feature>
<evidence type="ECO:0000256" key="1">
    <source>
        <dbReference type="ARBA" id="ARBA00006139"/>
    </source>
</evidence>
<keyword evidence="7 9" id="KW-1133">Transmembrane helix</keyword>
<evidence type="ECO:0000256" key="4">
    <source>
        <dbReference type="ARBA" id="ARBA00022692"/>
    </source>
</evidence>
<dbReference type="Proteomes" id="UP000244729">
    <property type="component" value="Chromosome"/>
</dbReference>
<feature type="transmembrane region" description="Helical" evidence="9">
    <location>
        <begin position="35"/>
        <end position="53"/>
    </location>
</feature>
<evidence type="ECO:0000313" key="12">
    <source>
        <dbReference type="EMBL" id="AWB96494.1"/>
    </source>
</evidence>
<feature type="active site" evidence="9">
    <location>
        <position position="151"/>
    </location>
</feature>
<keyword evidence="2 9" id="KW-1003">Cell membrane</keyword>
<dbReference type="PANTHER" id="PTHR33695">
    <property type="entry name" value="LIPOPROTEIN SIGNAL PEPTIDASE"/>
    <property type="match status" value="1"/>
</dbReference>
<evidence type="ECO:0000256" key="6">
    <source>
        <dbReference type="ARBA" id="ARBA00022801"/>
    </source>
</evidence>